<reference evidence="13 14" key="1">
    <citation type="journal article" date="2008" name="Int. J. Syst. Evol. Microbiol.">
        <title>Luteimonas marina sp. nov., isolated from seawater.</title>
        <authorList>
            <person name="Baik K.S."/>
            <person name="Park S.C."/>
            <person name="Kim M.S."/>
            <person name="Kim E.M."/>
            <person name="Park C."/>
            <person name="Chun J."/>
            <person name="Seong C.N."/>
        </authorList>
    </citation>
    <scope>NUCLEOTIDE SEQUENCE [LARGE SCALE GENOMIC DNA]</scope>
    <source>
        <strain evidence="13 14">FR1330</strain>
    </source>
</reference>
<dbReference type="InterPro" id="IPR012902">
    <property type="entry name" value="N_methyl_site"/>
</dbReference>
<keyword evidence="7 11" id="KW-1133">Transmembrane helix</keyword>
<keyword evidence="4" id="KW-0488">Methylation</keyword>
<keyword evidence="5" id="KW-0997">Cell inner membrane</keyword>
<evidence type="ECO:0000256" key="3">
    <source>
        <dbReference type="ARBA" id="ARBA00022475"/>
    </source>
</evidence>
<evidence type="ECO:0000256" key="7">
    <source>
        <dbReference type="ARBA" id="ARBA00022989"/>
    </source>
</evidence>
<dbReference type="InterPro" id="IPR045584">
    <property type="entry name" value="Pilin-like"/>
</dbReference>
<evidence type="ECO:0000256" key="10">
    <source>
        <dbReference type="ARBA" id="ARBA00030775"/>
    </source>
</evidence>
<keyword evidence="3" id="KW-1003">Cell membrane</keyword>
<evidence type="ECO:0000256" key="11">
    <source>
        <dbReference type="SAM" id="Phobius"/>
    </source>
</evidence>
<organism evidence="13 14">
    <name type="scientific">Luteimonas marina</name>
    <dbReference type="NCBI Taxonomy" id="488485"/>
    <lineage>
        <taxon>Bacteria</taxon>
        <taxon>Pseudomonadati</taxon>
        <taxon>Pseudomonadota</taxon>
        <taxon>Gammaproteobacteria</taxon>
        <taxon>Lysobacterales</taxon>
        <taxon>Lysobacteraceae</taxon>
        <taxon>Luteimonas</taxon>
    </lineage>
</organism>
<dbReference type="GO" id="GO:0015628">
    <property type="term" value="P:protein secretion by the type II secretion system"/>
    <property type="evidence" value="ECO:0007669"/>
    <property type="project" value="InterPro"/>
</dbReference>
<keyword evidence="8 11" id="KW-0472">Membrane</keyword>
<dbReference type="PROSITE" id="PS00409">
    <property type="entry name" value="PROKAR_NTER_METHYL"/>
    <property type="match status" value="1"/>
</dbReference>
<evidence type="ECO:0000313" key="13">
    <source>
        <dbReference type="EMBL" id="TWT20345.1"/>
    </source>
</evidence>
<evidence type="ECO:0000256" key="9">
    <source>
        <dbReference type="ARBA" id="ARBA00025772"/>
    </source>
</evidence>
<comment type="caution">
    <text evidence="13">The sequence shown here is derived from an EMBL/GenBank/DDBJ whole genome shotgun (WGS) entry which is preliminary data.</text>
</comment>
<protein>
    <recommendedName>
        <fullName evidence="2">Type II secretion system protein H</fullName>
    </recommendedName>
    <alternativeName>
        <fullName evidence="10">General secretion pathway protein H</fullName>
    </alternativeName>
</protein>
<feature type="transmembrane region" description="Helical" evidence="11">
    <location>
        <begin position="70"/>
        <end position="92"/>
    </location>
</feature>
<gene>
    <name evidence="13" type="ORF">FQY83_11505</name>
</gene>
<sequence length="235" mass="24582">MGERSLARAGHGTGSRLKLLPQADGGAIEVFLPPDQGSTDARHGLPVLTCPGPQRPGGPQMNRKDTGFTLIEAMIVLSIAAMLLTVGLPAFASAMQRHRVTATLHLLAADMAMARGSAVVQGKQVVVCPRTESNRCGAASDWGRGWLVFTDADGNRQPDIAADILRSADAPGRGGRLSVISSRPFLRYQVDGRSAHSNLTVHVCADGQLAGQVVVNNHGRARTSRPKSPAACPGG</sequence>
<evidence type="ECO:0000256" key="4">
    <source>
        <dbReference type="ARBA" id="ARBA00022481"/>
    </source>
</evidence>
<keyword evidence="6 11" id="KW-0812">Transmembrane</keyword>
<dbReference type="GO" id="GO:0015627">
    <property type="term" value="C:type II protein secretion system complex"/>
    <property type="evidence" value="ECO:0007669"/>
    <property type="project" value="InterPro"/>
</dbReference>
<dbReference type="Gene3D" id="3.55.40.10">
    <property type="entry name" value="minor pseudopilin epsh domain"/>
    <property type="match status" value="1"/>
</dbReference>
<evidence type="ECO:0000259" key="12">
    <source>
        <dbReference type="Pfam" id="PF12019"/>
    </source>
</evidence>
<dbReference type="Pfam" id="PF07963">
    <property type="entry name" value="N_methyl"/>
    <property type="match status" value="1"/>
</dbReference>
<dbReference type="GO" id="GO:0005886">
    <property type="term" value="C:plasma membrane"/>
    <property type="evidence" value="ECO:0007669"/>
    <property type="project" value="UniProtKB-SubCell"/>
</dbReference>
<feature type="domain" description="General secretion pathway GspH" evidence="12">
    <location>
        <begin position="106"/>
        <end position="219"/>
    </location>
</feature>
<evidence type="ECO:0000256" key="6">
    <source>
        <dbReference type="ARBA" id="ARBA00022692"/>
    </source>
</evidence>
<keyword evidence="14" id="KW-1185">Reference proteome</keyword>
<evidence type="ECO:0000256" key="2">
    <source>
        <dbReference type="ARBA" id="ARBA00021549"/>
    </source>
</evidence>
<evidence type="ECO:0000256" key="5">
    <source>
        <dbReference type="ARBA" id="ARBA00022519"/>
    </source>
</evidence>
<evidence type="ECO:0000256" key="1">
    <source>
        <dbReference type="ARBA" id="ARBA00004377"/>
    </source>
</evidence>
<comment type="similarity">
    <text evidence="9">Belongs to the GSP H family.</text>
</comment>
<dbReference type="Pfam" id="PF12019">
    <property type="entry name" value="GspH"/>
    <property type="match status" value="1"/>
</dbReference>
<dbReference type="AlphaFoldDB" id="A0A5C5U4G7"/>
<proteinExistence type="inferred from homology"/>
<accession>A0A5C5U4G7</accession>
<evidence type="ECO:0000256" key="8">
    <source>
        <dbReference type="ARBA" id="ARBA00023136"/>
    </source>
</evidence>
<dbReference type="SUPFAM" id="SSF54523">
    <property type="entry name" value="Pili subunits"/>
    <property type="match status" value="1"/>
</dbReference>
<comment type="subcellular location">
    <subcellularLocation>
        <location evidence="1">Cell inner membrane</location>
        <topology evidence="1">Single-pass membrane protein</topology>
    </subcellularLocation>
</comment>
<dbReference type="NCBIfam" id="TIGR02532">
    <property type="entry name" value="IV_pilin_GFxxxE"/>
    <property type="match status" value="1"/>
</dbReference>
<dbReference type="InterPro" id="IPR022346">
    <property type="entry name" value="T2SS_GspH"/>
</dbReference>
<dbReference type="Proteomes" id="UP000319980">
    <property type="component" value="Unassembled WGS sequence"/>
</dbReference>
<name>A0A5C5U4G7_9GAMM</name>
<dbReference type="EMBL" id="VOHK01000004">
    <property type="protein sequence ID" value="TWT20345.1"/>
    <property type="molecule type" value="Genomic_DNA"/>
</dbReference>
<evidence type="ECO:0000313" key="14">
    <source>
        <dbReference type="Proteomes" id="UP000319980"/>
    </source>
</evidence>